<evidence type="ECO:0000256" key="7">
    <source>
        <dbReference type="ARBA" id="ARBA00042645"/>
    </source>
</evidence>
<dbReference type="SUPFAM" id="SSF53474">
    <property type="entry name" value="alpha/beta-Hydrolases"/>
    <property type="match status" value="1"/>
</dbReference>
<dbReference type="InterPro" id="IPR000073">
    <property type="entry name" value="AB_hydrolase_1"/>
</dbReference>
<feature type="domain" description="AB hydrolase-1" evidence="12">
    <location>
        <begin position="24"/>
        <end position="134"/>
    </location>
</feature>
<evidence type="ECO:0000256" key="2">
    <source>
        <dbReference type="ARBA" id="ARBA00022801"/>
    </source>
</evidence>
<dbReference type="GO" id="GO:0008474">
    <property type="term" value="F:palmitoyl-(protein) hydrolase activity"/>
    <property type="evidence" value="ECO:0007669"/>
    <property type="project" value="UniProtKB-EC"/>
</dbReference>
<evidence type="ECO:0000256" key="6">
    <source>
        <dbReference type="ARBA" id="ARBA00041520"/>
    </source>
</evidence>
<evidence type="ECO:0000256" key="10">
    <source>
        <dbReference type="ARBA" id="ARBA00047409"/>
    </source>
</evidence>
<dbReference type="GO" id="GO:0016740">
    <property type="term" value="F:transferase activity"/>
    <property type="evidence" value="ECO:0007669"/>
    <property type="project" value="UniProtKB-KW"/>
</dbReference>
<dbReference type="Gene3D" id="3.40.50.1820">
    <property type="entry name" value="alpha/beta hydrolase"/>
    <property type="match status" value="1"/>
</dbReference>
<evidence type="ECO:0000313" key="13">
    <source>
        <dbReference type="EMBL" id="CUH61318.1"/>
    </source>
</evidence>
<comment type="function">
    <text evidence="9">Acts as an acyl-protein thioesterase that hydrolyzes fatty acids from acylated residues in proteins. Regulates the mitochondrial S-depalmitoylation of the nucleophilic active site residue of peroxiredoxin-5/PRDX5, a key antioxidant protein, therefore modulating mitochondrial antioxidant ability. Also catalyzes the deglucuronidation of mycophenolic acid acyl-glucuronide, an active metabolite of the immunosuppressant drug mycophenolate.</text>
</comment>
<reference evidence="13 14" key="1">
    <citation type="submission" date="2015-09" db="EMBL/GenBank/DDBJ databases">
        <authorList>
            <consortium name="Swine Surveillance"/>
        </authorList>
    </citation>
    <scope>NUCLEOTIDE SEQUENCE [LARGE SCALE GENOMIC DNA]</scope>
    <source>
        <strain evidence="13 14">CECT 5294</strain>
    </source>
</reference>
<dbReference type="AlphaFoldDB" id="A0A0P1F134"/>
<evidence type="ECO:0000259" key="12">
    <source>
        <dbReference type="Pfam" id="PF00561"/>
    </source>
</evidence>
<proteinExistence type="predicted"/>
<organism evidence="13 14">
    <name type="scientific">Thalassobacter stenotrophicus</name>
    <dbReference type="NCBI Taxonomy" id="266809"/>
    <lineage>
        <taxon>Bacteria</taxon>
        <taxon>Pseudomonadati</taxon>
        <taxon>Pseudomonadota</taxon>
        <taxon>Alphaproteobacteria</taxon>
        <taxon>Rhodobacterales</taxon>
        <taxon>Roseobacteraceae</taxon>
        <taxon>Thalassobacter</taxon>
    </lineage>
</organism>
<dbReference type="EMBL" id="CYRX01000031">
    <property type="protein sequence ID" value="CUH61318.1"/>
    <property type="molecule type" value="Genomic_DNA"/>
</dbReference>
<dbReference type="STRING" id="266809.PM03_12325"/>
<accession>A0A0P1F134</accession>
<evidence type="ECO:0000256" key="5">
    <source>
        <dbReference type="ARBA" id="ARBA00039314"/>
    </source>
</evidence>
<gene>
    <name evidence="13" type="ORF">THS5294_02622</name>
</gene>
<protein>
    <recommendedName>
        <fullName evidence="5">Palmitoyl-protein thioesterase ABHD10, mitochondrial</fullName>
        <ecNumber evidence="4">3.1.1.93</ecNumber>
        <ecNumber evidence="1">3.1.2.22</ecNumber>
    </recommendedName>
    <alternativeName>
        <fullName evidence="7">Acyl-protein thioesterase ABHD10</fullName>
    </alternativeName>
    <alternativeName>
        <fullName evidence="8">Alpha/beta hydrolase domain-containing protein 10</fullName>
    </alternativeName>
    <alternativeName>
        <fullName evidence="6">Mycophenolic acid acyl-glucuronide esterase, mitochondrial</fullName>
    </alternativeName>
</protein>
<dbReference type="InterPro" id="IPR029058">
    <property type="entry name" value="AB_hydrolase_fold"/>
</dbReference>
<dbReference type="RefSeq" id="WP_058124088.1">
    <property type="nucleotide sequence ID" value="NZ_CYRX01000031.1"/>
</dbReference>
<dbReference type="PRINTS" id="PR00111">
    <property type="entry name" value="ABHYDROLASE"/>
</dbReference>
<comment type="catalytic activity">
    <reaction evidence="11">
        <text>mycophenolic acid O-acyl-beta-D-glucuronide + H2O = mycophenolate + D-glucuronate + H(+)</text>
        <dbReference type="Rhea" id="RHEA:34179"/>
        <dbReference type="ChEBI" id="CHEBI:15377"/>
        <dbReference type="ChEBI" id="CHEBI:15378"/>
        <dbReference type="ChEBI" id="CHEBI:58720"/>
        <dbReference type="ChEBI" id="CHEBI:62932"/>
        <dbReference type="ChEBI" id="CHEBI:66982"/>
        <dbReference type="EC" id="3.1.1.93"/>
    </reaction>
    <physiologicalReaction direction="left-to-right" evidence="11">
        <dbReference type="Rhea" id="RHEA:34180"/>
    </physiologicalReaction>
</comment>
<evidence type="ECO:0000256" key="8">
    <source>
        <dbReference type="ARBA" id="ARBA00042704"/>
    </source>
</evidence>
<evidence type="ECO:0000256" key="4">
    <source>
        <dbReference type="ARBA" id="ARBA00039132"/>
    </source>
</evidence>
<evidence type="ECO:0000256" key="1">
    <source>
        <dbReference type="ARBA" id="ARBA00012423"/>
    </source>
</evidence>
<evidence type="ECO:0000313" key="14">
    <source>
        <dbReference type="Proteomes" id="UP000051298"/>
    </source>
</evidence>
<dbReference type="PANTHER" id="PTHR16138:SF7">
    <property type="entry name" value="PALMITOYL-PROTEIN THIOESTERASE ABHD10, MITOCHONDRIAL"/>
    <property type="match status" value="1"/>
</dbReference>
<evidence type="ECO:0000256" key="11">
    <source>
        <dbReference type="ARBA" id="ARBA00047972"/>
    </source>
</evidence>
<keyword evidence="2" id="KW-0378">Hydrolase</keyword>
<dbReference type="eggNOG" id="COG1073">
    <property type="taxonomic scope" value="Bacteria"/>
</dbReference>
<dbReference type="Pfam" id="PF00561">
    <property type="entry name" value="Abhydrolase_1"/>
    <property type="match status" value="1"/>
</dbReference>
<dbReference type="InterPro" id="IPR052382">
    <property type="entry name" value="ABHD10_acyl-thioesterase"/>
</dbReference>
<dbReference type="Proteomes" id="UP000051298">
    <property type="component" value="Unassembled WGS sequence"/>
</dbReference>
<evidence type="ECO:0000256" key="9">
    <source>
        <dbReference type="ARBA" id="ARBA00046047"/>
    </source>
</evidence>
<dbReference type="PANTHER" id="PTHR16138">
    <property type="entry name" value="MYCOPHENOLIC ACID ACYL-GLUCURONIDE ESTERASE, MITOCHONDRIAL"/>
    <property type="match status" value="1"/>
</dbReference>
<evidence type="ECO:0000256" key="3">
    <source>
        <dbReference type="ARBA" id="ARBA00022946"/>
    </source>
</evidence>
<dbReference type="GO" id="GO:0102390">
    <property type="term" value="F:mycophenolic acid acyl-glucuronide esterase activity"/>
    <property type="evidence" value="ECO:0007669"/>
    <property type="project" value="UniProtKB-EC"/>
</dbReference>
<keyword evidence="3" id="KW-0809">Transit peptide</keyword>
<keyword evidence="13" id="KW-0808">Transferase</keyword>
<sequence>MQYLDTTQGRRIAYHRTEGAGPTVVFLGGFKSDMEGSKATHLEAVARREGRAFVRFDYSGHGQSSGAFTDGCIGDWRDDARAVLDELTTGPLVLVGSSMGGWISLLLAREIPERLKGLVTVAAAPDFTTRHWDGLSEADRATVVREGHVAQPSDYGEPYIFTKRLFDDGAENRVLTAPLSLSCPVRMVQGTQDNAVPTSEATRLLDHLQCPDAQLLLVKDKDHSFSDPECLHLIERCVAEVSAS</sequence>
<name>A0A0P1F134_9RHOB</name>
<comment type="catalytic activity">
    <reaction evidence="10">
        <text>S-hexadecanoyl-L-cysteinyl-[protein] + H2O = L-cysteinyl-[protein] + hexadecanoate + H(+)</text>
        <dbReference type="Rhea" id="RHEA:19233"/>
        <dbReference type="Rhea" id="RHEA-COMP:10131"/>
        <dbReference type="Rhea" id="RHEA-COMP:11032"/>
        <dbReference type="ChEBI" id="CHEBI:7896"/>
        <dbReference type="ChEBI" id="CHEBI:15377"/>
        <dbReference type="ChEBI" id="CHEBI:15378"/>
        <dbReference type="ChEBI" id="CHEBI:29950"/>
        <dbReference type="ChEBI" id="CHEBI:74151"/>
        <dbReference type="EC" id="3.1.2.22"/>
    </reaction>
    <physiologicalReaction direction="left-to-right" evidence="10">
        <dbReference type="Rhea" id="RHEA:19234"/>
    </physiologicalReaction>
</comment>
<dbReference type="EC" id="3.1.1.93" evidence="4"/>
<dbReference type="EC" id="3.1.2.22" evidence="1"/>